<feature type="domain" description="Type II secretion system protein GspG C-terminal" evidence="1">
    <location>
        <begin position="16"/>
        <end position="125"/>
    </location>
</feature>
<reference evidence="2 3" key="1">
    <citation type="journal article" date="2012" name="J. Bacteriol.">
        <title>Genome Sequence of n-Alkane-Degrading Hydrocarboniphaga effusa Strain AP103T (ATCC BAA-332T).</title>
        <authorList>
            <person name="Chang H.K."/>
            <person name="Zylstra G.J."/>
            <person name="Chae J.C."/>
        </authorList>
    </citation>
    <scope>NUCLEOTIDE SEQUENCE [LARGE SCALE GENOMIC DNA]</scope>
    <source>
        <strain evidence="2 3">AP103</strain>
    </source>
</reference>
<evidence type="ECO:0000313" key="3">
    <source>
        <dbReference type="Proteomes" id="UP000003704"/>
    </source>
</evidence>
<name>I8HWD8_9GAMM</name>
<comment type="caution">
    <text evidence="2">The sequence shown here is derived from an EMBL/GenBank/DDBJ whole genome shotgun (WGS) entry which is preliminary data.</text>
</comment>
<dbReference type="STRING" id="1172194.WQQ_40710"/>
<protein>
    <submittedName>
        <fullName evidence="2">General secretion pathway protein G</fullName>
    </submittedName>
</protein>
<keyword evidence="3" id="KW-1185">Reference proteome</keyword>
<dbReference type="Gene3D" id="3.30.700.10">
    <property type="entry name" value="Glycoprotein, Type 4 Pilin"/>
    <property type="match status" value="1"/>
</dbReference>
<organism evidence="2 3">
    <name type="scientific">Hydrocarboniphaga effusa AP103</name>
    <dbReference type="NCBI Taxonomy" id="1172194"/>
    <lineage>
        <taxon>Bacteria</taxon>
        <taxon>Pseudomonadati</taxon>
        <taxon>Pseudomonadota</taxon>
        <taxon>Gammaproteobacteria</taxon>
        <taxon>Nevskiales</taxon>
        <taxon>Nevskiaceae</taxon>
        <taxon>Hydrocarboniphaga</taxon>
    </lineage>
</organism>
<proteinExistence type="predicted"/>
<dbReference type="PATRIC" id="fig|1172194.4.peg.3954"/>
<gene>
    <name evidence="2" type="ORF">WQQ_40710</name>
</gene>
<dbReference type="GO" id="GO:0015627">
    <property type="term" value="C:type II protein secretion system complex"/>
    <property type="evidence" value="ECO:0007669"/>
    <property type="project" value="InterPro"/>
</dbReference>
<dbReference type="NCBIfam" id="TIGR01710">
    <property type="entry name" value="typeII_sec_gspG"/>
    <property type="match status" value="1"/>
</dbReference>
<dbReference type="EMBL" id="AKGD01000004">
    <property type="protein sequence ID" value="EIT67636.1"/>
    <property type="molecule type" value="Genomic_DNA"/>
</dbReference>
<accession>I8HWD8</accession>
<dbReference type="GO" id="GO:0015628">
    <property type="term" value="P:protein secretion by the type II secretion system"/>
    <property type="evidence" value="ECO:0007669"/>
    <property type="project" value="InterPro"/>
</dbReference>
<dbReference type="InterPro" id="IPR010054">
    <property type="entry name" value="Type2_sec_GspG"/>
</dbReference>
<dbReference type="InterPro" id="IPR013545">
    <property type="entry name" value="T2SS_protein-GspG_C"/>
</dbReference>
<dbReference type="AlphaFoldDB" id="I8HWD8"/>
<evidence type="ECO:0000259" key="1">
    <source>
        <dbReference type="Pfam" id="PF08334"/>
    </source>
</evidence>
<sequence length="129" mass="13789">MVVVILGILAAVVVPRIMNRPDDARIAKAKQDIRVLESSLNLYKLDNFVYPTTQQGLEALVAPPSGEPAAKNWKQGGYVAKLPNDPWGNPYQYLSPGVKGEIDIFSLGSDNRPGGEGAAADIGNWDLGG</sequence>
<evidence type="ECO:0000313" key="2">
    <source>
        <dbReference type="EMBL" id="EIT67636.1"/>
    </source>
</evidence>
<dbReference type="Pfam" id="PF08334">
    <property type="entry name" value="T2SSG"/>
    <property type="match status" value="1"/>
</dbReference>
<dbReference type="Proteomes" id="UP000003704">
    <property type="component" value="Unassembled WGS sequence"/>
</dbReference>
<dbReference type="SUPFAM" id="SSF54523">
    <property type="entry name" value="Pili subunits"/>
    <property type="match status" value="1"/>
</dbReference>
<dbReference type="InterPro" id="IPR045584">
    <property type="entry name" value="Pilin-like"/>
</dbReference>